<organism evidence="2 3">
    <name type="scientific">Microthlaspi erraticum</name>
    <dbReference type="NCBI Taxonomy" id="1685480"/>
    <lineage>
        <taxon>Eukaryota</taxon>
        <taxon>Viridiplantae</taxon>
        <taxon>Streptophyta</taxon>
        <taxon>Embryophyta</taxon>
        <taxon>Tracheophyta</taxon>
        <taxon>Spermatophyta</taxon>
        <taxon>Magnoliopsida</taxon>
        <taxon>eudicotyledons</taxon>
        <taxon>Gunneridae</taxon>
        <taxon>Pentapetalae</taxon>
        <taxon>rosids</taxon>
        <taxon>malvids</taxon>
        <taxon>Brassicales</taxon>
        <taxon>Brassicaceae</taxon>
        <taxon>Coluteocarpeae</taxon>
        <taxon>Microthlaspi</taxon>
    </lineage>
</organism>
<protein>
    <submittedName>
        <fullName evidence="2">Uncharacterized protein</fullName>
    </submittedName>
</protein>
<dbReference type="EMBL" id="CACVBM020001303">
    <property type="protein sequence ID" value="CAA7044565.1"/>
    <property type="molecule type" value="Genomic_DNA"/>
</dbReference>
<reference evidence="2" key="1">
    <citation type="submission" date="2020-01" db="EMBL/GenBank/DDBJ databases">
        <authorList>
            <person name="Mishra B."/>
        </authorList>
    </citation>
    <scope>NUCLEOTIDE SEQUENCE [LARGE SCALE GENOMIC DNA]</scope>
</reference>
<dbReference type="AlphaFoldDB" id="A0A6D2JYY3"/>
<name>A0A6D2JYY3_9BRAS</name>
<feature type="compositionally biased region" description="Low complexity" evidence="1">
    <location>
        <begin position="43"/>
        <end position="61"/>
    </location>
</feature>
<gene>
    <name evidence="2" type="ORF">MERR_LOCUS31800</name>
</gene>
<accession>A0A6D2JYY3</accession>
<proteinExistence type="predicted"/>
<evidence type="ECO:0000256" key="1">
    <source>
        <dbReference type="SAM" id="MobiDB-lite"/>
    </source>
</evidence>
<sequence length="96" mass="10256">MNQGGEAIPNRQQQPPDHEERANKPHVQPEGGADQPAAAGAVPQPDQNAPGAANQPQQPSNQPQPPPAFHNNGLHHHHGDQKGMPQAHPLISPYFT</sequence>
<evidence type="ECO:0000313" key="2">
    <source>
        <dbReference type="EMBL" id="CAA7044565.1"/>
    </source>
</evidence>
<keyword evidence="3" id="KW-1185">Reference proteome</keyword>
<evidence type="ECO:0000313" key="3">
    <source>
        <dbReference type="Proteomes" id="UP000467841"/>
    </source>
</evidence>
<feature type="region of interest" description="Disordered" evidence="1">
    <location>
        <begin position="1"/>
        <end position="96"/>
    </location>
</feature>
<dbReference type="Proteomes" id="UP000467841">
    <property type="component" value="Unassembled WGS sequence"/>
</dbReference>
<comment type="caution">
    <text evidence="2">The sequence shown here is derived from an EMBL/GenBank/DDBJ whole genome shotgun (WGS) entry which is preliminary data.</text>
</comment>